<accession>A0A8H3BKV5</accession>
<dbReference type="InterPro" id="IPR010259">
    <property type="entry name" value="S8pro/Inhibitor_I9"/>
</dbReference>
<feature type="domain" description="Inhibitor I9" evidence="1">
    <location>
        <begin position="21"/>
        <end position="89"/>
    </location>
</feature>
<reference evidence="2" key="1">
    <citation type="submission" date="2021-01" db="EMBL/GenBank/DDBJ databases">
        <authorList>
            <person name="Kaushik A."/>
        </authorList>
    </citation>
    <scope>NUCLEOTIDE SEQUENCE</scope>
    <source>
        <strain evidence="2">AG3-1AP</strain>
    </source>
</reference>
<dbReference type="Gene3D" id="3.30.70.80">
    <property type="entry name" value="Peptidase S8 propeptide/proteinase inhibitor I9"/>
    <property type="match status" value="1"/>
</dbReference>
<proteinExistence type="predicted"/>
<dbReference type="InterPro" id="IPR037045">
    <property type="entry name" value="S8pro/Inhibitor_I9_sf"/>
</dbReference>
<evidence type="ECO:0000259" key="1">
    <source>
        <dbReference type="Pfam" id="PF05922"/>
    </source>
</evidence>
<dbReference type="EMBL" id="CAJMWV010002338">
    <property type="protein sequence ID" value="CAE6460264.1"/>
    <property type="molecule type" value="Genomic_DNA"/>
</dbReference>
<evidence type="ECO:0000313" key="3">
    <source>
        <dbReference type="Proteomes" id="UP000663831"/>
    </source>
</evidence>
<name>A0A8H3BKV5_9AGAM</name>
<gene>
    <name evidence="2" type="ORF">RDB_LOCUS75607</name>
</gene>
<organism evidence="2 3">
    <name type="scientific">Rhizoctonia solani</name>
    <dbReference type="NCBI Taxonomy" id="456999"/>
    <lineage>
        <taxon>Eukaryota</taxon>
        <taxon>Fungi</taxon>
        <taxon>Dikarya</taxon>
        <taxon>Basidiomycota</taxon>
        <taxon>Agaricomycotina</taxon>
        <taxon>Agaricomycetes</taxon>
        <taxon>Cantharellales</taxon>
        <taxon>Ceratobasidiaceae</taxon>
        <taxon>Rhizoctonia</taxon>
    </lineage>
</organism>
<evidence type="ECO:0000313" key="2">
    <source>
        <dbReference type="EMBL" id="CAE6460264.1"/>
    </source>
</evidence>
<dbReference type="Pfam" id="PF05922">
    <property type="entry name" value="Inhibitor_I9"/>
    <property type="match status" value="1"/>
</dbReference>
<sequence length="93" mass="10682">MRDHPVVPISWASQNAIPNRYLVCLKEHADLESHIGWLEQQISKADNELIKCRVVYKYGLTKGYTAVLTEPILTTLTKREDVKSITEDSQPTW</sequence>
<dbReference type="SUPFAM" id="SSF54897">
    <property type="entry name" value="Protease propeptides/inhibitors"/>
    <property type="match status" value="1"/>
</dbReference>
<comment type="caution">
    <text evidence="2">The sequence shown here is derived from an EMBL/GenBank/DDBJ whole genome shotgun (WGS) entry which is preliminary data.</text>
</comment>
<dbReference type="AlphaFoldDB" id="A0A8H3BKV5"/>
<protein>
    <recommendedName>
        <fullName evidence="1">Inhibitor I9 domain-containing protein</fullName>
    </recommendedName>
</protein>
<dbReference type="Proteomes" id="UP000663831">
    <property type="component" value="Unassembled WGS sequence"/>
</dbReference>